<keyword evidence="4" id="KW-1185">Reference proteome</keyword>
<dbReference type="OrthoDB" id="4070640at2759"/>
<evidence type="ECO:0000256" key="1">
    <source>
        <dbReference type="SAM" id="Coils"/>
    </source>
</evidence>
<keyword evidence="1" id="KW-0175">Coiled coil</keyword>
<organism evidence="3 4">
    <name type="scientific">Naumovozyma dairenensis (strain ATCC 10597 / BCRC 20456 / CBS 421 / NBRC 0211 / NRRL Y-12639)</name>
    <name type="common">Saccharomyces dairenensis</name>
    <dbReference type="NCBI Taxonomy" id="1071378"/>
    <lineage>
        <taxon>Eukaryota</taxon>
        <taxon>Fungi</taxon>
        <taxon>Dikarya</taxon>
        <taxon>Ascomycota</taxon>
        <taxon>Saccharomycotina</taxon>
        <taxon>Saccharomycetes</taxon>
        <taxon>Saccharomycetales</taxon>
        <taxon>Saccharomycetaceae</taxon>
        <taxon>Naumovozyma</taxon>
    </lineage>
</organism>
<dbReference type="EMBL" id="HE580274">
    <property type="protein sequence ID" value="CCD26560.1"/>
    <property type="molecule type" value="Genomic_DNA"/>
</dbReference>
<feature type="region of interest" description="Disordered" evidence="2">
    <location>
        <begin position="431"/>
        <end position="486"/>
    </location>
</feature>
<accession>G0WFJ9</accession>
<dbReference type="KEGG" id="ndi:NDAI_0H03870"/>
<dbReference type="RefSeq" id="XP_003671803.1">
    <property type="nucleotide sequence ID" value="XM_003671755.1"/>
</dbReference>
<evidence type="ECO:0000256" key="2">
    <source>
        <dbReference type="SAM" id="MobiDB-lite"/>
    </source>
</evidence>
<name>G0WFJ9_NAUDC</name>
<reference evidence="3 4" key="1">
    <citation type="journal article" date="2011" name="Proc. Natl. Acad. Sci. U.S.A.">
        <title>Evolutionary erosion of yeast sex chromosomes by mating-type switching accidents.</title>
        <authorList>
            <person name="Gordon J.L."/>
            <person name="Armisen D."/>
            <person name="Proux-Wera E."/>
            <person name="Oheigeartaigh S.S."/>
            <person name="Byrne K.P."/>
            <person name="Wolfe K.H."/>
        </authorList>
    </citation>
    <scope>NUCLEOTIDE SEQUENCE [LARGE SCALE GENOMIC DNA]</scope>
    <source>
        <strain evidence="4">ATCC 10597 / BCRC 20456 / CBS 421 / NBRC 0211 / NRRL Y-12639</strain>
    </source>
</reference>
<dbReference type="GeneID" id="11496090"/>
<evidence type="ECO:0000313" key="3">
    <source>
        <dbReference type="EMBL" id="CCD26560.1"/>
    </source>
</evidence>
<evidence type="ECO:0000313" key="4">
    <source>
        <dbReference type="Proteomes" id="UP000000689"/>
    </source>
</evidence>
<dbReference type="eggNOG" id="ENOG502QU4I">
    <property type="taxonomic scope" value="Eukaryota"/>
</dbReference>
<protein>
    <submittedName>
        <fullName evidence="3">Uncharacterized protein</fullName>
    </submittedName>
</protein>
<feature type="compositionally biased region" description="Basic and acidic residues" evidence="2">
    <location>
        <begin position="434"/>
        <end position="443"/>
    </location>
</feature>
<dbReference type="OMA" id="IEDMAYI"/>
<dbReference type="HOGENOM" id="CLU_023702_0_0_1"/>
<dbReference type="AlphaFoldDB" id="G0WFJ9"/>
<gene>
    <name evidence="3" type="primary">NDAI0H03870</name>
    <name evidence="3" type="ordered locus">NDAI_0H03870</name>
</gene>
<sequence>MDDLDFTDIVNKPPLNVYQTHRSLLDVFVINCYQLLTQNSIINTSSLFNSSTPPAQNSIVITPLSNTTDVPSSSSNNMDIGLSSSAALNGESMNASPITLELLPKMKQDLPQIFMMMSQIYNAMVSTVATLNTSPKSGFELFQRFQQIIKELELSFEVSPYNRYFNKLDERNYSIKERLQLQDDELFQKTTSYISTVYDLQKSTLYSKYACKNNNQTKQLPRKIANTNVGATKTFTTTATTINNTNIHNTNTSSLPTKNYKNRSRKDTIIQNNKINKPGKSNWRQQQISTTNYNNNDNILFNPMKNAQPNLSLDSTIPIGTLDPSLLDVPFSKKSQALQQDFMNSKAINGYYTQPTSPGGLNLNFGDVVNDPSFLENNTRNNDNTNNAINLISNGNITTNIAPDDILKRRSLGTLDVCNLDETTVEEFLQLTNDSKKNQRTENDLANTGQNNKSNNNNNNNTDESNTNSANTGNVISEPSSSNKIDKTTSMLVGSFNVEPNCNTASLDNNNEKGNNRDYIRISGMNSNDQLGLSIQPSIQTGAHLEIYIQALKNSYGKAVQEKDNRIAHLQQELENERQEAQWLRRVLIEDMAYIKGDLNNIKK</sequence>
<feature type="compositionally biased region" description="Polar residues" evidence="2">
    <location>
        <begin position="473"/>
        <end position="486"/>
    </location>
</feature>
<feature type="coiled-coil region" evidence="1">
    <location>
        <begin position="560"/>
        <end position="591"/>
    </location>
</feature>
<dbReference type="Proteomes" id="UP000000689">
    <property type="component" value="Chromosome 8"/>
</dbReference>
<proteinExistence type="predicted"/>
<feature type="compositionally biased region" description="Low complexity" evidence="2">
    <location>
        <begin position="447"/>
        <end position="472"/>
    </location>
</feature>